<feature type="non-terminal residue" evidence="2">
    <location>
        <position position="1"/>
    </location>
</feature>
<feature type="compositionally biased region" description="Basic and acidic residues" evidence="1">
    <location>
        <begin position="169"/>
        <end position="198"/>
    </location>
</feature>
<feature type="compositionally biased region" description="Polar residues" evidence="1">
    <location>
        <begin position="59"/>
        <end position="71"/>
    </location>
</feature>
<keyword evidence="3" id="KW-1185">Reference proteome</keyword>
<comment type="caution">
    <text evidence="2">The sequence shown here is derived from an EMBL/GenBank/DDBJ whole genome shotgun (WGS) entry which is preliminary data.</text>
</comment>
<gene>
    <name evidence="2" type="ORF">THAOC_18396</name>
</gene>
<dbReference type="AlphaFoldDB" id="K0SJL1"/>
<feature type="compositionally biased region" description="Basic residues" evidence="1">
    <location>
        <begin position="19"/>
        <end position="34"/>
    </location>
</feature>
<accession>K0SJL1</accession>
<protein>
    <submittedName>
        <fullName evidence="2">Uncharacterized protein</fullName>
    </submittedName>
</protein>
<proteinExistence type="predicted"/>
<evidence type="ECO:0000256" key="1">
    <source>
        <dbReference type="SAM" id="MobiDB-lite"/>
    </source>
</evidence>
<organism evidence="2 3">
    <name type="scientific">Thalassiosira oceanica</name>
    <name type="common">Marine diatom</name>
    <dbReference type="NCBI Taxonomy" id="159749"/>
    <lineage>
        <taxon>Eukaryota</taxon>
        <taxon>Sar</taxon>
        <taxon>Stramenopiles</taxon>
        <taxon>Ochrophyta</taxon>
        <taxon>Bacillariophyta</taxon>
        <taxon>Coscinodiscophyceae</taxon>
        <taxon>Thalassiosirophycidae</taxon>
        <taxon>Thalassiosirales</taxon>
        <taxon>Thalassiosiraceae</taxon>
        <taxon>Thalassiosira</taxon>
    </lineage>
</organism>
<dbReference type="Proteomes" id="UP000266841">
    <property type="component" value="Unassembled WGS sequence"/>
</dbReference>
<evidence type="ECO:0000313" key="3">
    <source>
        <dbReference type="Proteomes" id="UP000266841"/>
    </source>
</evidence>
<feature type="compositionally biased region" description="Basic and acidic residues" evidence="1">
    <location>
        <begin position="9"/>
        <end position="18"/>
    </location>
</feature>
<evidence type="ECO:0000313" key="2">
    <source>
        <dbReference type="EMBL" id="EJK61161.1"/>
    </source>
</evidence>
<name>K0SJL1_THAOC</name>
<reference evidence="2 3" key="1">
    <citation type="journal article" date="2012" name="Genome Biol.">
        <title>Genome and low-iron response of an oceanic diatom adapted to chronic iron limitation.</title>
        <authorList>
            <person name="Lommer M."/>
            <person name="Specht M."/>
            <person name="Roy A.S."/>
            <person name="Kraemer L."/>
            <person name="Andreson R."/>
            <person name="Gutowska M.A."/>
            <person name="Wolf J."/>
            <person name="Bergner S.V."/>
            <person name="Schilhabel M.B."/>
            <person name="Klostermeier U.C."/>
            <person name="Beiko R.G."/>
            <person name="Rosenstiel P."/>
            <person name="Hippler M."/>
            <person name="Laroche J."/>
        </authorList>
    </citation>
    <scope>NUCLEOTIDE SEQUENCE [LARGE SCALE GENOMIC DNA]</scope>
    <source>
        <strain evidence="2 3">CCMP1005</strain>
    </source>
</reference>
<dbReference type="EMBL" id="AGNL01020345">
    <property type="protein sequence ID" value="EJK61161.1"/>
    <property type="molecule type" value="Genomic_DNA"/>
</dbReference>
<feature type="compositionally biased region" description="Low complexity" evidence="1">
    <location>
        <begin position="146"/>
        <end position="155"/>
    </location>
</feature>
<feature type="region of interest" description="Disordered" evidence="1">
    <location>
        <begin position="1"/>
        <end position="241"/>
    </location>
</feature>
<sequence length="260" mass="27676">RPHALPELAEERQRQKRADRNRRIKAKRKRKKKRPEADTAVTLATAGPSRSAAKEGAPSSWSDLDSAYTEQSPDRPCPPESADSVQVVRRLLDTSICPSDGDEEQVLGTSAQTDGGAGLEVPRERSATIPSAVEETVLGTPAPTNGGPSSEAPSTPSAPPPPDGGEPGSHAETHREHCDSWRRRTTRPLERDADHSAGDADDGTEAATPDHDSDADDLDSVVASDGSDDPTTDQPSSSPARILFAELQSFHEDPERAIGT</sequence>